<dbReference type="KEGG" id="mgm:Mmc1_1181"/>
<dbReference type="NCBIfam" id="TIGR02464">
    <property type="entry name" value="ribofla_fusion"/>
    <property type="match status" value="1"/>
</dbReference>
<dbReference type="Gene3D" id="1.10.357.40">
    <property type="entry name" value="YbiA-like"/>
    <property type="match status" value="1"/>
</dbReference>
<gene>
    <name evidence="4" type="ordered locus">Mmc1_1181</name>
</gene>
<evidence type="ECO:0000256" key="2">
    <source>
        <dbReference type="ARBA" id="ARBA00000751"/>
    </source>
</evidence>
<sequence length="164" mass="19029">MKCVSRFLLLCFANPIPIPLDPTMVALLPPIWYSCFSNFSDHPFELDGKLWFTVEHYFQAAKFADPQQRARIYACPSPMTAALMGKDRSIPIRADWDAIKLDVMRQALNAKFDTHQQIHDFLQATHPYPLLNYTAFDPFWGQDKRGHGQNQLGKLLMERRSRML</sequence>
<proteinExistence type="predicted"/>
<organism evidence="4 5">
    <name type="scientific">Magnetococcus marinus (strain ATCC BAA-1437 / JCM 17883 / MC-1)</name>
    <dbReference type="NCBI Taxonomy" id="156889"/>
    <lineage>
        <taxon>Bacteria</taxon>
        <taxon>Pseudomonadati</taxon>
        <taxon>Pseudomonadota</taxon>
        <taxon>Magnetococcia</taxon>
        <taxon>Magnetococcales</taxon>
        <taxon>Magnetococcaceae</taxon>
        <taxon>Magnetococcus</taxon>
    </lineage>
</organism>
<protein>
    <recommendedName>
        <fullName evidence="3">NADAR domain-containing protein</fullName>
    </recommendedName>
</protein>
<comment type="catalytic activity">
    <reaction evidence="1">
        <text>5-amino-6-(5-phospho-D-ribosylamino)uracil + H2O = 5,6-diaminouracil + D-ribose 5-phosphate</text>
        <dbReference type="Rhea" id="RHEA:55020"/>
        <dbReference type="ChEBI" id="CHEBI:15377"/>
        <dbReference type="ChEBI" id="CHEBI:46252"/>
        <dbReference type="ChEBI" id="CHEBI:58453"/>
        <dbReference type="ChEBI" id="CHEBI:78346"/>
    </reaction>
</comment>
<evidence type="ECO:0000313" key="4">
    <source>
        <dbReference type="EMBL" id="ABK43692.1"/>
    </source>
</evidence>
<dbReference type="STRING" id="156889.Mmc1_1181"/>
<evidence type="ECO:0000259" key="3">
    <source>
        <dbReference type="Pfam" id="PF08719"/>
    </source>
</evidence>
<comment type="catalytic activity">
    <reaction evidence="2">
        <text>2,5-diamino-6-hydroxy-4-(5-phosphoribosylamino)-pyrimidine + H2O = 2,5,6-triamino-4-hydroxypyrimidine + D-ribose 5-phosphate</text>
        <dbReference type="Rhea" id="RHEA:23436"/>
        <dbReference type="ChEBI" id="CHEBI:15377"/>
        <dbReference type="ChEBI" id="CHEBI:58614"/>
        <dbReference type="ChEBI" id="CHEBI:78346"/>
        <dbReference type="ChEBI" id="CHEBI:137796"/>
    </reaction>
</comment>
<dbReference type="InterPro" id="IPR037238">
    <property type="entry name" value="YbiA-like_sf"/>
</dbReference>
<dbReference type="EMBL" id="CP000471">
    <property type="protein sequence ID" value="ABK43692.1"/>
    <property type="molecule type" value="Genomic_DNA"/>
</dbReference>
<dbReference type="eggNOG" id="COG3236">
    <property type="taxonomic scope" value="Bacteria"/>
</dbReference>
<dbReference type="PROSITE" id="PS51257">
    <property type="entry name" value="PROKAR_LIPOPROTEIN"/>
    <property type="match status" value="1"/>
</dbReference>
<dbReference type="HOGENOM" id="CLU_084247_3_1_5"/>
<name>A0L6U9_MAGMM</name>
<dbReference type="Pfam" id="PF08719">
    <property type="entry name" value="NADAR"/>
    <property type="match status" value="1"/>
</dbReference>
<dbReference type="CDD" id="cd15457">
    <property type="entry name" value="NADAR"/>
    <property type="match status" value="1"/>
</dbReference>
<feature type="domain" description="NADAR" evidence="3">
    <location>
        <begin position="33"/>
        <end position="163"/>
    </location>
</feature>
<reference evidence="4 5" key="2">
    <citation type="journal article" date="2012" name="Int. J. Syst. Evol. Microbiol.">
        <title>Magnetococcus marinus gen. nov., sp. nov., a marine, magnetotactic bacterium that represents a novel lineage (Magnetococcaceae fam. nov.; Magnetococcales ord. nov.) at the base of the Alphaproteobacteria.</title>
        <authorList>
            <person name="Bazylinski D.A."/>
            <person name="Williams T.J."/>
            <person name="Lefevre C.T."/>
            <person name="Berg R.J."/>
            <person name="Zhang C.L."/>
            <person name="Bowser S.S."/>
            <person name="Dean A.J."/>
            <person name="Beveridge T.J."/>
        </authorList>
    </citation>
    <scope>NUCLEOTIDE SEQUENCE [LARGE SCALE GENOMIC DNA]</scope>
    <source>
        <strain evidence="5">ATCC BAA-1437 / JCM 17883 / MC-1</strain>
    </source>
</reference>
<keyword evidence="5" id="KW-1185">Reference proteome</keyword>
<accession>A0L6U9</accession>
<evidence type="ECO:0000313" key="5">
    <source>
        <dbReference type="Proteomes" id="UP000002586"/>
    </source>
</evidence>
<dbReference type="SUPFAM" id="SSF143990">
    <property type="entry name" value="YbiA-like"/>
    <property type="match status" value="1"/>
</dbReference>
<dbReference type="AlphaFoldDB" id="A0L6U9"/>
<dbReference type="Proteomes" id="UP000002586">
    <property type="component" value="Chromosome"/>
</dbReference>
<evidence type="ECO:0000256" key="1">
    <source>
        <dbReference type="ARBA" id="ARBA00000022"/>
    </source>
</evidence>
<dbReference type="InterPro" id="IPR012816">
    <property type="entry name" value="NADAR"/>
</dbReference>
<reference evidence="5" key="1">
    <citation type="journal article" date="2009" name="Appl. Environ. Microbiol.">
        <title>Complete genome sequence of the chemolithoautotrophic marine magnetotactic coccus strain MC-1.</title>
        <authorList>
            <person name="Schubbe S."/>
            <person name="Williams T.J."/>
            <person name="Xie G."/>
            <person name="Kiss H.E."/>
            <person name="Brettin T.S."/>
            <person name="Martinez D."/>
            <person name="Ross C.A."/>
            <person name="Schuler D."/>
            <person name="Cox B.L."/>
            <person name="Nealson K.H."/>
            <person name="Bazylinski D.A."/>
        </authorList>
    </citation>
    <scope>NUCLEOTIDE SEQUENCE [LARGE SCALE GENOMIC DNA]</scope>
    <source>
        <strain evidence="5">ATCC BAA-1437 / JCM 17883 / MC-1</strain>
    </source>
</reference>